<keyword evidence="5" id="KW-1185">Reference proteome</keyword>
<protein>
    <submittedName>
        <fullName evidence="4">L-fucose mutarotase</fullName>
        <ecNumber evidence="4">5.1.3.-</ecNumber>
    </submittedName>
</protein>
<comment type="catalytic activity">
    <reaction evidence="1">
        <text>beta-D-ribopyranose = beta-D-ribofuranose</text>
        <dbReference type="Rhea" id="RHEA:25432"/>
        <dbReference type="ChEBI" id="CHEBI:27476"/>
        <dbReference type="ChEBI" id="CHEBI:47002"/>
        <dbReference type="EC" id="5.4.99.62"/>
    </reaction>
</comment>
<dbReference type="GO" id="GO:0042806">
    <property type="term" value="F:fucose binding"/>
    <property type="evidence" value="ECO:0007669"/>
    <property type="project" value="TreeGrafter"/>
</dbReference>
<evidence type="ECO:0000256" key="3">
    <source>
        <dbReference type="ARBA" id="ARBA00036324"/>
    </source>
</evidence>
<dbReference type="SUPFAM" id="SSF102546">
    <property type="entry name" value="RbsD-like"/>
    <property type="match status" value="1"/>
</dbReference>
<sequence>MLNGIPPIISPDLMYVLMKMGHGDDIVLADGNFPADSHAQRIIRLDGHGVPEILSALLPFFPLDTFVDQPAGLMNPVDDQAAEPPIWQTYRELIYQHDDRAPELEKIERFEFYERARQAYAIIATSETALYANLILKKGVVVE</sequence>
<accession>A0A517PJJ2</accession>
<dbReference type="InterPro" id="IPR023750">
    <property type="entry name" value="RbsD-like_sf"/>
</dbReference>
<evidence type="ECO:0000256" key="1">
    <source>
        <dbReference type="ARBA" id="ARBA00000223"/>
    </source>
</evidence>
<dbReference type="GO" id="GO:0062193">
    <property type="term" value="F:D-ribose pyranase activity"/>
    <property type="evidence" value="ECO:0007669"/>
    <property type="project" value="UniProtKB-EC"/>
</dbReference>
<dbReference type="GO" id="GO:0006004">
    <property type="term" value="P:fucose metabolic process"/>
    <property type="evidence" value="ECO:0007669"/>
    <property type="project" value="TreeGrafter"/>
</dbReference>
<dbReference type="InterPro" id="IPR050443">
    <property type="entry name" value="RbsD/FucU_mutarotase"/>
</dbReference>
<organism evidence="4 5">
    <name type="scientific">Gimesia chilikensis</name>
    <dbReference type="NCBI Taxonomy" id="2605989"/>
    <lineage>
        <taxon>Bacteria</taxon>
        <taxon>Pseudomonadati</taxon>
        <taxon>Planctomycetota</taxon>
        <taxon>Planctomycetia</taxon>
        <taxon>Planctomycetales</taxon>
        <taxon>Planctomycetaceae</taxon>
        <taxon>Gimesia</taxon>
    </lineage>
</organism>
<dbReference type="PANTHER" id="PTHR31690">
    <property type="entry name" value="FUCOSE MUTAROTASE"/>
    <property type="match status" value="1"/>
</dbReference>
<dbReference type="GO" id="GO:0036373">
    <property type="term" value="F:L-fucose mutarotase activity"/>
    <property type="evidence" value="ECO:0007669"/>
    <property type="project" value="UniProtKB-EC"/>
</dbReference>
<dbReference type="OrthoDB" id="9805009at2"/>
<dbReference type="Gene3D" id="3.40.1650.10">
    <property type="entry name" value="RbsD-like domain"/>
    <property type="match status" value="1"/>
</dbReference>
<proteinExistence type="predicted"/>
<evidence type="ECO:0000313" key="4">
    <source>
        <dbReference type="EMBL" id="QDT19537.1"/>
    </source>
</evidence>
<name>A0A517PJJ2_9PLAN</name>
<gene>
    <name evidence="4" type="primary">fucU</name>
    <name evidence="4" type="ORF">HG66A1_13020</name>
</gene>
<dbReference type="EMBL" id="CP036266">
    <property type="protein sequence ID" value="QDT19537.1"/>
    <property type="molecule type" value="Genomic_DNA"/>
</dbReference>
<reference evidence="4 5" key="1">
    <citation type="submission" date="2019-02" db="EMBL/GenBank/DDBJ databases">
        <title>Deep-cultivation of Planctomycetes and their phenomic and genomic characterization uncovers novel biology.</title>
        <authorList>
            <person name="Wiegand S."/>
            <person name="Jogler M."/>
            <person name="Boedeker C."/>
            <person name="Pinto D."/>
            <person name="Vollmers J."/>
            <person name="Rivas-Marin E."/>
            <person name="Kohn T."/>
            <person name="Peeters S.H."/>
            <person name="Heuer A."/>
            <person name="Rast P."/>
            <person name="Oberbeckmann S."/>
            <person name="Bunk B."/>
            <person name="Jeske O."/>
            <person name="Meyerdierks A."/>
            <person name="Storesund J.E."/>
            <person name="Kallscheuer N."/>
            <person name="Luecker S."/>
            <person name="Lage O.M."/>
            <person name="Pohl T."/>
            <person name="Merkel B.J."/>
            <person name="Hornburger P."/>
            <person name="Mueller R.-W."/>
            <person name="Bruemmer F."/>
            <person name="Labrenz M."/>
            <person name="Spormann A.M."/>
            <person name="Op den Camp H."/>
            <person name="Overmann J."/>
            <person name="Amann R."/>
            <person name="Jetten M.S.M."/>
            <person name="Mascher T."/>
            <person name="Medema M.H."/>
            <person name="Devos D.P."/>
            <person name="Kaster A.-K."/>
            <person name="Ovreas L."/>
            <person name="Rohde M."/>
            <person name="Galperin M.Y."/>
            <person name="Jogler C."/>
        </authorList>
    </citation>
    <scope>NUCLEOTIDE SEQUENCE [LARGE SCALE GENOMIC DNA]</scope>
    <source>
        <strain evidence="4 5">HG66A1</strain>
    </source>
</reference>
<dbReference type="Proteomes" id="UP000320421">
    <property type="component" value="Chromosome"/>
</dbReference>
<dbReference type="EC" id="5.1.3.-" evidence="4"/>
<evidence type="ECO:0000256" key="2">
    <source>
        <dbReference type="ARBA" id="ARBA00023235"/>
    </source>
</evidence>
<keyword evidence="2 4" id="KW-0413">Isomerase</keyword>
<dbReference type="RefSeq" id="WP_145181357.1">
    <property type="nucleotide sequence ID" value="NZ_CP036266.1"/>
</dbReference>
<comment type="catalytic activity">
    <reaction evidence="3">
        <text>alpha-L-fucose = beta-L-fucose</text>
        <dbReference type="Rhea" id="RHEA:25580"/>
        <dbReference type="ChEBI" id="CHEBI:42548"/>
        <dbReference type="ChEBI" id="CHEBI:42589"/>
        <dbReference type="EC" id="5.1.3.29"/>
    </reaction>
</comment>
<dbReference type="PANTHER" id="PTHR31690:SF4">
    <property type="entry name" value="FUCOSE MUTAROTASE"/>
    <property type="match status" value="1"/>
</dbReference>
<dbReference type="Pfam" id="PF05025">
    <property type="entry name" value="RbsD_FucU"/>
    <property type="match status" value="1"/>
</dbReference>
<dbReference type="InterPro" id="IPR007721">
    <property type="entry name" value="RbsD_FucU"/>
</dbReference>
<dbReference type="AlphaFoldDB" id="A0A517PJJ2"/>
<evidence type="ECO:0000313" key="5">
    <source>
        <dbReference type="Proteomes" id="UP000320421"/>
    </source>
</evidence>